<accession>A0A0M9UBT3</accession>
<dbReference type="Gene3D" id="3.90.1150.10">
    <property type="entry name" value="Aspartate Aminotransferase, domain 1"/>
    <property type="match status" value="1"/>
</dbReference>
<proteinExistence type="inferred from homology"/>
<dbReference type="GO" id="GO:0019346">
    <property type="term" value="P:transsulfuration"/>
    <property type="evidence" value="ECO:0007669"/>
    <property type="project" value="InterPro"/>
</dbReference>
<reference evidence="9 11" key="1">
    <citation type="journal article" date="2015" name="Genome Announc.">
        <title>Draft Genome Sequence of a Heterotrophic Facultative Anaerobic Thermophilic Bacterium, Ardenticatena maritima Strain 110ST.</title>
        <authorList>
            <person name="Kawaichi S."/>
            <person name="Yoshida T."/>
            <person name="Sako Y."/>
            <person name="Nakamura R."/>
        </authorList>
    </citation>
    <scope>NUCLEOTIDE SEQUENCE [LARGE SCALE GENOMIC DNA]</scope>
    <source>
        <strain evidence="9 11">110S</strain>
    </source>
</reference>
<evidence type="ECO:0000256" key="4">
    <source>
        <dbReference type="ARBA" id="ARBA00022898"/>
    </source>
</evidence>
<evidence type="ECO:0000256" key="5">
    <source>
        <dbReference type="ARBA" id="ARBA00060995"/>
    </source>
</evidence>
<dbReference type="PANTHER" id="PTHR43797:SF2">
    <property type="entry name" value="HOMOCYSTEINE_CYSTEINE SYNTHASE"/>
    <property type="match status" value="1"/>
</dbReference>
<evidence type="ECO:0000256" key="6">
    <source>
        <dbReference type="ARBA" id="ARBA00071157"/>
    </source>
</evidence>
<dbReference type="EMBL" id="LGKN01000003">
    <property type="protein sequence ID" value="KPL89687.1"/>
    <property type="molecule type" value="Genomic_DNA"/>
</dbReference>
<dbReference type="InterPro" id="IPR006235">
    <property type="entry name" value="OAc-hSer/O-AcSer_sulfhydrylase"/>
</dbReference>
<reference evidence="11" key="3">
    <citation type="submission" date="2015-08" db="EMBL/GenBank/DDBJ databases">
        <title>Draft Genome Sequence of a Heterotrophic Facultative Anaerobic Bacterium Ardenticatena maritima Strain 110S.</title>
        <authorList>
            <person name="Kawaichi S."/>
            <person name="Yoshida T."/>
            <person name="Sako Y."/>
            <person name="Nakamura R."/>
        </authorList>
    </citation>
    <scope>NUCLEOTIDE SEQUENCE [LARGE SCALE GENOMIC DNA]</scope>
    <source>
        <strain evidence="11">110S</strain>
    </source>
</reference>
<dbReference type="EMBL" id="BBZA01000037">
    <property type="protein sequence ID" value="GAP62194.1"/>
    <property type="molecule type" value="Genomic_DNA"/>
</dbReference>
<protein>
    <recommendedName>
        <fullName evidence="6">O-succinylhomoserine sulfhydrylase</fullName>
    </recommendedName>
</protein>
<sequence length="425" mass="46214">MRDETISIHGGWDHDPATKSIAVPIYQTVAYAFDDAAHGAALFNLEVPGNIYTRIMNPTQAVLEERVAQLEHGIAALATSAGSAAINYAILTIAEAGSNIVSVPLLYGGTYTLFSGMLPKQGIEVRFAEDDRPESLEKLIDEKTVAVYCESIGNPAGNIVDIEALAEMAHRHGVPLIVDNTVATPVLIKPIDYGADIVVHSLTKYMGGHGTSLGGIIVDSGKFPWAEYPEKYPMLTQPEPAYHGVVYTEAFGPAAYIARARTVPLRNTGSAISPFNAFLILQGIETLPLRMERHTENALAVAQYLKEHPYVEWVHYAGLPDSPYYELAQKYTNGRPSALLSFGVKGGYEAGVKFYDALKLFKRLVNIGDVRSLAAHPASTTHRQLSEEEQRAAGVTPDMIRLCIGIEHIDDILADLEQALEASQK</sequence>
<dbReference type="PROSITE" id="PS00868">
    <property type="entry name" value="CYS_MET_METAB_PP"/>
    <property type="match status" value="1"/>
</dbReference>
<dbReference type="STRING" id="872965.SE16_04625"/>
<evidence type="ECO:0000256" key="1">
    <source>
        <dbReference type="ARBA" id="ARBA00001933"/>
    </source>
</evidence>
<dbReference type="PANTHER" id="PTHR43797">
    <property type="entry name" value="HOMOCYSTEINE/CYSTEINE SYNTHASE"/>
    <property type="match status" value="1"/>
</dbReference>
<evidence type="ECO:0000256" key="3">
    <source>
        <dbReference type="ARBA" id="ARBA00022679"/>
    </source>
</evidence>
<keyword evidence="3 9" id="KW-0808">Transferase</keyword>
<dbReference type="RefSeq" id="WP_054492112.1">
    <property type="nucleotide sequence ID" value="NZ_BBZA01000037.1"/>
</dbReference>
<comment type="caution">
    <text evidence="9">The sequence shown here is derived from an EMBL/GenBank/DDBJ whole genome shotgun (WGS) entry which is preliminary data.</text>
</comment>
<dbReference type="NCBIfam" id="TIGR01326">
    <property type="entry name" value="OAH_OAS_sulfhy"/>
    <property type="match status" value="1"/>
</dbReference>
<dbReference type="CDD" id="cd00614">
    <property type="entry name" value="CGS_like"/>
    <property type="match status" value="1"/>
</dbReference>
<dbReference type="FunFam" id="3.40.640.10:FF:000035">
    <property type="entry name" value="O-succinylhomoserine sulfhydrylase"/>
    <property type="match status" value="1"/>
</dbReference>
<reference evidence="10 12" key="2">
    <citation type="submission" date="2015-07" db="EMBL/GenBank/DDBJ databases">
        <title>Whole genome sequence of Ardenticatena maritima DSM 23922.</title>
        <authorList>
            <person name="Hemp J."/>
            <person name="Ward L.M."/>
            <person name="Pace L.A."/>
            <person name="Fischer W.W."/>
        </authorList>
    </citation>
    <scope>NUCLEOTIDE SEQUENCE [LARGE SCALE GENOMIC DNA]</scope>
    <source>
        <strain evidence="10 12">110S</strain>
    </source>
</reference>
<evidence type="ECO:0000256" key="2">
    <source>
        <dbReference type="ARBA" id="ARBA00011881"/>
    </source>
</evidence>
<comment type="cofactor">
    <cofactor evidence="1 8">
        <name>pyridoxal 5'-phosphate</name>
        <dbReference type="ChEBI" id="CHEBI:597326"/>
    </cofactor>
</comment>
<dbReference type="GO" id="GO:0005737">
    <property type="term" value="C:cytoplasm"/>
    <property type="evidence" value="ECO:0007669"/>
    <property type="project" value="TreeGrafter"/>
</dbReference>
<dbReference type="Gene3D" id="3.40.640.10">
    <property type="entry name" value="Type I PLP-dependent aspartate aminotransferase-like (Major domain)"/>
    <property type="match status" value="1"/>
</dbReference>
<keyword evidence="9" id="KW-0456">Lyase</keyword>
<keyword evidence="11" id="KW-1185">Reference proteome</keyword>
<evidence type="ECO:0000313" key="11">
    <source>
        <dbReference type="Proteomes" id="UP000037784"/>
    </source>
</evidence>
<comment type="subunit">
    <text evidence="2">Homotetramer.</text>
</comment>
<gene>
    <name evidence="9" type="ORF">ARMA_0617</name>
    <name evidence="10" type="ORF">SE16_04625</name>
</gene>
<dbReference type="InParanoid" id="A0A0M9UBT3"/>
<dbReference type="GO" id="GO:0006535">
    <property type="term" value="P:cysteine biosynthetic process from serine"/>
    <property type="evidence" value="ECO:0007669"/>
    <property type="project" value="TreeGrafter"/>
</dbReference>
<dbReference type="Proteomes" id="UP000050502">
    <property type="component" value="Unassembled WGS sequence"/>
</dbReference>
<dbReference type="PIRSF" id="PIRSF001434">
    <property type="entry name" value="CGS"/>
    <property type="match status" value="1"/>
</dbReference>
<dbReference type="GO" id="GO:0071269">
    <property type="term" value="P:L-homocysteine biosynthetic process"/>
    <property type="evidence" value="ECO:0007669"/>
    <property type="project" value="TreeGrafter"/>
</dbReference>
<name>A0A0M9UBT3_9CHLR</name>
<dbReference type="GO" id="GO:0016829">
    <property type="term" value="F:lyase activity"/>
    <property type="evidence" value="ECO:0007669"/>
    <property type="project" value="UniProtKB-KW"/>
</dbReference>
<evidence type="ECO:0000313" key="10">
    <source>
        <dbReference type="EMBL" id="KPL89687.1"/>
    </source>
</evidence>
<dbReference type="InterPro" id="IPR000277">
    <property type="entry name" value="Cys/Met-Metab_PyrdxlP-dep_enz"/>
</dbReference>
<dbReference type="InterPro" id="IPR015422">
    <property type="entry name" value="PyrdxlP-dep_Trfase_small"/>
</dbReference>
<comment type="similarity">
    <text evidence="5">Belongs to the trans-sulfuration enzymes family. MetZ subfamily.</text>
</comment>
<dbReference type="AlphaFoldDB" id="A0A0M9UBT3"/>
<feature type="modified residue" description="N6-(pyridoxal phosphate)lysine" evidence="7">
    <location>
        <position position="204"/>
    </location>
</feature>
<dbReference type="InterPro" id="IPR015421">
    <property type="entry name" value="PyrdxlP-dep_Trfase_major"/>
</dbReference>
<evidence type="ECO:0000256" key="8">
    <source>
        <dbReference type="RuleBase" id="RU362118"/>
    </source>
</evidence>
<dbReference type="Proteomes" id="UP000037784">
    <property type="component" value="Unassembled WGS sequence"/>
</dbReference>
<dbReference type="OrthoDB" id="9780685at2"/>
<keyword evidence="4 7" id="KW-0663">Pyridoxal phosphate</keyword>
<dbReference type="GO" id="GO:0003961">
    <property type="term" value="F:O-acetylhomoserine aminocarboxypropyltransferase activity"/>
    <property type="evidence" value="ECO:0007669"/>
    <property type="project" value="TreeGrafter"/>
</dbReference>
<dbReference type="GO" id="GO:0030170">
    <property type="term" value="F:pyridoxal phosphate binding"/>
    <property type="evidence" value="ECO:0007669"/>
    <property type="project" value="InterPro"/>
</dbReference>
<dbReference type="PATRIC" id="fig|872965.6.peg.900"/>
<dbReference type="InterPro" id="IPR015424">
    <property type="entry name" value="PyrdxlP-dep_Trfase"/>
</dbReference>
<dbReference type="InterPro" id="IPR054542">
    <property type="entry name" value="Cys_met_metab_PP"/>
</dbReference>
<evidence type="ECO:0000256" key="7">
    <source>
        <dbReference type="PIRSR" id="PIRSR001434-2"/>
    </source>
</evidence>
<evidence type="ECO:0000313" key="12">
    <source>
        <dbReference type="Proteomes" id="UP000050502"/>
    </source>
</evidence>
<dbReference type="SUPFAM" id="SSF53383">
    <property type="entry name" value="PLP-dependent transferases"/>
    <property type="match status" value="1"/>
</dbReference>
<dbReference type="FunFam" id="3.90.1150.10:FF:000033">
    <property type="entry name" value="Cystathionine gamma-synthase"/>
    <property type="match status" value="1"/>
</dbReference>
<dbReference type="Pfam" id="PF01053">
    <property type="entry name" value="Cys_Met_Meta_PP"/>
    <property type="match status" value="1"/>
</dbReference>
<evidence type="ECO:0000313" key="9">
    <source>
        <dbReference type="EMBL" id="GAP62194.1"/>
    </source>
</evidence>
<dbReference type="GO" id="GO:0004124">
    <property type="term" value="F:cysteine synthase activity"/>
    <property type="evidence" value="ECO:0007669"/>
    <property type="project" value="TreeGrafter"/>
</dbReference>
<organism evidence="9 11">
    <name type="scientific">Ardenticatena maritima</name>
    <dbReference type="NCBI Taxonomy" id="872965"/>
    <lineage>
        <taxon>Bacteria</taxon>
        <taxon>Bacillati</taxon>
        <taxon>Chloroflexota</taxon>
        <taxon>Ardenticatenia</taxon>
        <taxon>Ardenticatenales</taxon>
        <taxon>Ardenticatenaceae</taxon>
        <taxon>Ardenticatena</taxon>
    </lineage>
</organism>